<dbReference type="PATRIC" id="fig|927665.4.peg.1882"/>
<keyword evidence="2" id="KW-0802">TPR repeat</keyword>
<feature type="chain" id="PRO_5002490016" description="DUF5107 domain-containing protein" evidence="3">
    <location>
        <begin position="23"/>
        <end position="1056"/>
    </location>
</feature>
<dbReference type="Pfam" id="PF17128">
    <property type="entry name" value="DUF5107"/>
    <property type="match status" value="1"/>
</dbReference>
<dbReference type="STRING" id="927665.HMPREF1535_01843"/>
<proteinExistence type="predicted"/>
<dbReference type="AlphaFoldDB" id="A0A0F5JHY5"/>
<evidence type="ECO:0000256" key="1">
    <source>
        <dbReference type="ARBA" id="ARBA00022737"/>
    </source>
</evidence>
<dbReference type="Proteomes" id="UP000033047">
    <property type="component" value="Unassembled WGS sequence"/>
</dbReference>
<protein>
    <recommendedName>
        <fullName evidence="4">DUF5107 domain-containing protein</fullName>
    </recommendedName>
</protein>
<reference evidence="5 6" key="1">
    <citation type="submission" date="2013-04" db="EMBL/GenBank/DDBJ databases">
        <title>The Genome Sequence of Parabacteroides goldsteinii DSM 19448.</title>
        <authorList>
            <consortium name="The Broad Institute Genomics Platform"/>
            <person name="Earl A."/>
            <person name="Ward D."/>
            <person name="Feldgarden M."/>
            <person name="Gevers D."/>
            <person name="Martens E."/>
            <person name="Sakamoto M."/>
            <person name="Benno Y."/>
            <person name="Song Y."/>
            <person name="Liu C."/>
            <person name="Lee J."/>
            <person name="Bolanos M."/>
            <person name="Vaisanen M.L."/>
            <person name="Finegold S.M."/>
            <person name="Walker B."/>
            <person name="Young S."/>
            <person name="Zeng Q."/>
            <person name="Gargeya S."/>
            <person name="Fitzgerald M."/>
            <person name="Haas B."/>
            <person name="Abouelleil A."/>
            <person name="Allen A.W."/>
            <person name="Alvarado L."/>
            <person name="Arachchi H.M."/>
            <person name="Berlin A.M."/>
            <person name="Chapman S.B."/>
            <person name="Gainer-Dewar J."/>
            <person name="Goldberg J."/>
            <person name="Griggs A."/>
            <person name="Gujja S."/>
            <person name="Hansen M."/>
            <person name="Howarth C."/>
            <person name="Imamovic A."/>
            <person name="Ireland A."/>
            <person name="Larimer J."/>
            <person name="McCowan C."/>
            <person name="Murphy C."/>
            <person name="Pearson M."/>
            <person name="Poon T.W."/>
            <person name="Priest M."/>
            <person name="Roberts A."/>
            <person name="Saif S."/>
            <person name="Shea T."/>
            <person name="Sisk P."/>
            <person name="Sykes S."/>
            <person name="Wortman J."/>
            <person name="Nusbaum C."/>
            <person name="Birren B."/>
        </authorList>
    </citation>
    <scope>NUCLEOTIDE SEQUENCE [LARGE SCALE GENOMIC DNA]</scope>
    <source>
        <strain evidence="5 6">DSM 19448</strain>
    </source>
</reference>
<comment type="caution">
    <text evidence="5">The sequence shown here is derived from an EMBL/GenBank/DDBJ whole genome shotgun (WGS) entry which is preliminary data.</text>
</comment>
<dbReference type="Pfam" id="PF13432">
    <property type="entry name" value="TPR_16"/>
    <property type="match status" value="1"/>
</dbReference>
<evidence type="ECO:0000313" key="5">
    <source>
        <dbReference type="EMBL" id="KKB57190.1"/>
    </source>
</evidence>
<sequence>MKSNIILLLVAIIMLQPLSAQQQAVVTETLQTVKTYPFSDPDPVADPSDLFYPYFRFDGFSAKVIDKEWKVVTLENDYIRLTLFPEIGGKIWGAVDKTSGKEFIYNNHVVKFRDIAMRGPWTSGGIEFNFGIIGHAPTSSTPVDYLTQQKNDGSVSCYVSSYDLVTRTFWTVEVNLPKDKAYFTTTTTWHNGSSIDQPYYQWMNAGYRAAGNAQFCYPGTNYIGHGGELHSFPLDEQGRDISWYEKNDFGNSKSYHVLGKYNDFYGAYWHDDDFGSIHHADYDEKLGMKIFLWGLSREGGIWEDLLTDTDGQYIELQSGRMYNQPASNSGFTPYKHTAFGPQATDRWTEYWFPVKGIKGVSKAGRVGALNVLREDGYLKLYFSPLQQLSTTLKLYDGDGKEVHSFPLACGVLETWKDSIPLNGVVARGNLKVVVGEDLLVYSEVPSDNITSRPKQLPADFDWNSVYGLYTQGEQWMNQKVYDKAERYLAASLKADPYFLPALTSLASLYYRQGRYEEALVHCRTALGINTYQGETNYLYGLCNMALGNNTDAKDGFSVASYSPSVRSAAYEKLAEMYLIDRNWTKAEQYALKSKEFNKRNLSADQVLMVVYRKTARLPEAKALIDPLLEELPLYHAARFEQLYQGDGSGHPIDDFQSLIRNELPFETYMELAEWYESVGCTEEALSLLSCAGNYPVALYKQAYLLHRTGNDDESLRVLQRANEVSPEMVFPFRPGSLKALEWAATVRPDWKISYYKGLIYWANQNREKALSLFNDCGETGYAPFYLSRASLKSGEERLVDLLKAEQVGMSWRTGFALINQYTANNQWQQAVETGKKYIKKYPSNYYIGLKYAKALCETGQYQPCISLLNKMQVLPNEGSYAGRAVYRAANLYQAMEQLSRKNYRQVMRNVEASKEWPENLGVGKPYDDMIDSRLEDYLEAKALTGQGDNQKAATLLSSVAGYKTSRSRFGSGNLLTALALRELGKEVEADRMVASWETDFPENRITQWCAAVYRGEMEKASGMLKSRNEQADTTPWETSFRDSNFDLIVRLFSTAD</sequence>
<dbReference type="SMART" id="SM00028">
    <property type="entry name" value="TPR"/>
    <property type="match status" value="5"/>
</dbReference>
<evidence type="ECO:0000256" key="2">
    <source>
        <dbReference type="ARBA" id="ARBA00022803"/>
    </source>
</evidence>
<evidence type="ECO:0000259" key="4">
    <source>
        <dbReference type="Pfam" id="PF17128"/>
    </source>
</evidence>
<feature type="domain" description="DUF5107" evidence="4">
    <location>
        <begin position="51"/>
        <end position="354"/>
    </location>
</feature>
<dbReference type="PANTHER" id="PTHR44858:SF1">
    <property type="entry name" value="UDP-N-ACETYLGLUCOSAMINE--PEPTIDE N-ACETYLGLUCOSAMINYLTRANSFERASE SPINDLY-RELATED"/>
    <property type="match status" value="1"/>
</dbReference>
<dbReference type="InterPro" id="IPR019734">
    <property type="entry name" value="TPR_rpt"/>
</dbReference>
<dbReference type="RefSeq" id="WP_046145917.1">
    <property type="nucleotide sequence ID" value="NZ_KQ033912.1"/>
</dbReference>
<dbReference type="InterPro" id="IPR011990">
    <property type="entry name" value="TPR-like_helical_dom_sf"/>
</dbReference>
<evidence type="ECO:0000256" key="3">
    <source>
        <dbReference type="SAM" id="SignalP"/>
    </source>
</evidence>
<dbReference type="SUPFAM" id="SSF48452">
    <property type="entry name" value="TPR-like"/>
    <property type="match status" value="2"/>
</dbReference>
<dbReference type="HOGENOM" id="CLU_301043_0_0_10"/>
<dbReference type="EMBL" id="AQHV01000010">
    <property type="protein sequence ID" value="KKB57190.1"/>
    <property type="molecule type" value="Genomic_DNA"/>
</dbReference>
<dbReference type="InterPro" id="IPR033396">
    <property type="entry name" value="DUF5107"/>
</dbReference>
<name>A0A0F5JHY5_9BACT</name>
<dbReference type="PANTHER" id="PTHR44858">
    <property type="entry name" value="TETRATRICOPEPTIDE REPEAT PROTEIN 6"/>
    <property type="match status" value="1"/>
</dbReference>
<evidence type="ECO:0000313" key="6">
    <source>
        <dbReference type="Proteomes" id="UP000033047"/>
    </source>
</evidence>
<gene>
    <name evidence="5" type="ORF">HMPREF1535_01843</name>
</gene>
<feature type="signal peptide" evidence="3">
    <location>
        <begin position="1"/>
        <end position="22"/>
    </location>
</feature>
<keyword evidence="1" id="KW-0677">Repeat</keyword>
<dbReference type="InterPro" id="IPR050498">
    <property type="entry name" value="Ycf3"/>
</dbReference>
<organism evidence="5 6">
    <name type="scientific">Parabacteroides goldsteinii DSM 19448 = WAL 12034</name>
    <dbReference type="NCBI Taxonomy" id="927665"/>
    <lineage>
        <taxon>Bacteria</taxon>
        <taxon>Pseudomonadati</taxon>
        <taxon>Bacteroidota</taxon>
        <taxon>Bacteroidia</taxon>
        <taxon>Bacteroidales</taxon>
        <taxon>Tannerellaceae</taxon>
        <taxon>Parabacteroides</taxon>
    </lineage>
</organism>
<accession>A0A0F5JHY5</accession>
<dbReference type="Gene3D" id="1.25.40.10">
    <property type="entry name" value="Tetratricopeptide repeat domain"/>
    <property type="match status" value="3"/>
</dbReference>
<keyword evidence="3" id="KW-0732">Signal</keyword>